<name>A0ABV0XH51_9TELE</name>
<feature type="transmembrane region" description="Helical" evidence="1">
    <location>
        <begin position="40"/>
        <end position="60"/>
    </location>
</feature>
<proteinExistence type="predicted"/>
<dbReference type="EMBL" id="JAHRIP010002154">
    <property type="protein sequence ID" value="MEQ2280772.1"/>
    <property type="molecule type" value="Genomic_DNA"/>
</dbReference>
<comment type="caution">
    <text evidence="2">The sequence shown here is derived from an EMBL/GenBank/DDBJ whole genome shotgun (WGS) entry which is preliminary data.</text>
</comment>
<keyword evidence="1" id="KW-1133">Transmembrane helix</keyword>
<sequence>MLPGLSQTARQGDNLQKNPTPSTFCYCVRDFHLCPDTVTVSRSAITLVFIVCTGIFFVYSPEEKESANSKLSTKSEPCVHNISGAVVCLLKSFSQAHQFFLSFL</sequence>
<keyword evidence="1" id="KW-0812">Transmembrane</keyword>
<keyword evidence="1" id="KW-0472">Membrane</keyword>
<reference evidence="2 3" key="1">
    <citation type="submission" date="2021-06" db="EMBL/GenBank/DDBJ databases">
        <authorList>
            <person name="Palmer J.M."/>
        </authorList>
    </citation>
    <scope>NUCLEOTIDE SEQUENCE [LARGE SCALE GENOMIC DNA]</scope>
    <source>
        <strain evidence="2 3">AS_MEX2019</strain>
        <tissue evidence="2">Muscle</tissue>
    </source>
</reference>
<gene>
    <name evidence="2" type="ORF">AMECASPLE_023423</name>
</gene>
<evidence type="ECO:0000256" key="1">
    <source>
        <dbReference type="SAM" id="Phobius"/>
    </source>
</evidence>
<keyword evidence="3" id="KW-1185">Reference proteome</keyword>
<protein>
    <submittedName>
        <fullName evidence="2">Uncharacterized protein</fullName>
    </submittedName>
</protein>
<dbReference type="Proteomes" id="UP001469553">
    <property type="component" value="Unassembled WGS sequence"/>
</dbReference>
<evidence type="ECO:0000313" key="2">
    <source>
        <dbReference type="EMBL" id="MEQ2280772.1"/>
    </source>
</evidence>
<accession>A0ABV0XH51</accession>
<evidence type="ECO:0000313" key="3">
    <source>
        <dbReference type="Proteomes" id="UP001469553"/>
    </source>
</evidence>
<organism evidence="2 3">
    <name type="scientific">Ameca splendens</name>
    <dbReference type="NCBI Taxonomy" id="208324"/>
    <lineage>
        <taxon>Eukaryota</taxon>
        <taxon>Metazoa</taxon>
        <taxon>Chordata</taxon>
        <taxon>Craniata</taxon>
        <taxon>Vertebrata</taxon>
        <taxon>Euteleostomi</taxon>
        <taxon>Actinopterygii</taxon>
        <taxon>Neopterygii</taxon>
        <taxon>Teleostei</taxon>
        <taxon>Neoteleostei</taxon>
        <taxon>Acanthomorphata</taxon>
        <taxon>Ovalentaria</taxon>
        <taxon>Atherinomorphae</taxon>
        <taxon>Cyprinodontiformes</taxon>
        <taxon>Goodeidae</taxon>
        <taxon>Ameca</taxon>
    </lineage>
</organism>